<keyword evidence="4 8" id="KW-0812">Transmembrane</keyword>
<evidence type="ECO:0000256" key="4">
    <source>
        <dbReference type="ARBA" id="ARBA00022692"/>
    </source>
</evidence>
<evidence type="ECO:0000256" key="8">
    <source>
        <dbReference type="SAM" id="Phobius"/>
    </source>
</evidence>
<protein>
    <submittedName>
        <fullName evidence="10">MFS transporter, DHA2 family, multidrug resistance protein</fullName>
    </submittedName>
</protein>
<dbReference type="EMBL" id="FZOD01000023">
    <property type="protein sequence ID" value="SNT07395.1"/>
    <property type="molecule type" value="Genomic_DNA"/>
</dbReference>
<dbReference type="RefSeq" id="WP_245878489.1">
    <property type="nucleotide sequence ID" value="NZ_FZOD01000023.1"/>
</dbReference>
<feature type="compositionally biased region" description="Basic and acidic residues" evidence="7">
    <location>
        <begin position="233"/>
        <end position="247"/>
    </location>
</feature>
<feature type="compositionally biased region" description="Polar residues" evidence="7">
    <location>
        <begin position="273"/>
        <end position="293"/>
    </location>
</feature>
<feature type="compositionally biased region" description="Basic residues" evidence="7">
    <location>
        <begin position="248"/>
        <end position="269"/>
    </location>
</feature>
<dbReference type="Proteomes" id="UP000198282">
    <property type="component" value="Unassembled WGS sequence"/>
</dbReference>
<dbReference type="InterPro" id="IPR020846">
    <property type="entry name" value="MFS_dom"/>
</dbReference>
<keyword evidence="3" id="KW-1003">Cell membrane</keyword>
<feature type="region of interest" description="Disordered" evidence="7">
    <location>
        <begin position="227"/>
        <end position="313"/>
    </location>
</feature>
<accession>A0A239JNJ1</accession>
<evidence type="ECO:0000313" key="10">
    <source>
        <dbReference type="EMBL" id="SNT07395.1"/>
    </source>
</evidence>
<feature type="transmembrane region" description="Helical" evidence="8">
    <location>
        <begin position="58"/>
        <end position="81"/>
    </location>
</feature>
<keyword evidence="6 8" id="KW-0472">Membrane</keyword>
<evidence type="ECO:0000256" key="1">
    <source>
        <dbReference type="ARBA" id="ARBA00004651"/>
    </source>
</evidence>
<dbReference type="Gene3D" id="1.20.1250.20">
    <property type="entry name" value="MFS general substrate transporter like domains"/>
    <property type="match status" value="1"/>
</dbReference>
<organism evidence="10 11">
    <name type="scientific">Streptosporangium subroseum</name>
    <dbReference type="NCBI Taxonomy" id="106412"/>
    <lineage>
        <taxon>Bacteria</taxon>
        <taxon>Bacillati</taxon>
        <taxon>Actinomycetota</taxon>
        <taxon>Actinomycetes</taxon>
        <taxon>Streptosporangiales</taxon>
        <taxon>Streptosporangiaceae</taxon>
        <taxon>Streptosporangium</taxon>
    </lineage>
</organism>
<feature type="domain" description="Major facilitator superfamily (MFS) profile" evidence="9">
    <location>
        <begin position="1"/>
        <end position="86"/>
    </location>
</feature>
<feature type="transmembrane region" description="Helical" evidence="8">
    <location>
        <begin position="93"/>
        <end position="110"/>
    </location>
</feature>
<gene>
    <name evidence="10" type="ORF">SAMN05216276_102392</name>
</gene>
<evidence type="ECO:0000259" key="9">
    <source>
        <dbReference type="PROSITE" id="PS50850"/>
    </source>
</evidence>
<keyword evidence="5 8" id="KW-1133">Transmembrane helix</keyword>
<dbReference type="PANTHER" id="PTHR42718">
    <property type="entry name" value="MAJOR FACILITATOR SUPERFAMILY MULTIDRUG TRANSPORTER MFSC"/>
    <property type="match status" value="1"/>
</dbReference>
<feature type="transmembrane region" description="Helical" evidence="8">
    <location>
        <begin position="161"/>
        <end position="186"/>
    </location>
</feature>
<dbReference type="Pfam" id="PF07690">
    <property type="entry name" value="MFS_1"/>
    <property type="match status" value="1"/>
</dbReference>
<feature type="compositionally biased region" description="Basic and acidic residues" evidence="7">
    <location>
        <begin position="301"/>
        <end position="313"/>
    </location>
</feature>
<dbReference type="SUPFAM" id="SSF103473">
    <property type="entry name" value="MFS general substrate transporter"/>
    <property type="match status" value="1"/>
</dbReference>
<dbReference type="GO" id="GO:0005886">
    <property type="term" value="C:plasma membrane"/>
    <property type="evidence" value="ECO:0007669"/>
    <property type="project" value="UniProtKB-SubCell"/>
</dbReference>
<dbReference type="PANTHER" id="PTHR42718:SF47">
    <property type="entry name" value="METHYL VIOLOGEN RESISTANCE PROTEIN SMVA"/>
    <property type="match status" value="1"/>
</dbReference>
<evidence type="ECO:0000256" key="2">
    <source>
        <dbReference type="ARBA" id="ARBA00022448"/>
    </source>
</evidence>
<evidence type="ECO:0000313" key="11">
    <source>
        <dbReference type="Proteomes" id="UP000198282"/>
    </source>
</evidence>
<evidence type="ECO:0000256" key="3">
    <source>
        <dbReference type="ARBA" id="ARBA00022475"/>
    </source>
</evidence>
<evidence type="ECO:0000256" key="7">
    <source>
        <dbReference type="SAM" id="MobiDB-lite"/>
    </source>
</evidence>
<proteinExistence type="predicted"/>
<name>A0A239JNJ1_9ACTN</name>
<keyword evidence="11" id="KW-1185">Reference proteome</keyword>
<sequence length="313" mass="33870">MTLLGIAGATLMPSTLALIVNMFRDDTQRGVAIAVWATCQFAGAALGPVLGGLLLERFWWGSVFLLAVPLMVVLVLVGPVLLPEHRNRDAGRLDLTGVALSLAAILPIVYGIKRLVADTTTTVMPIAALVVGTVCGVVFVRRKLWLDDPLLDLRLLSQRSLRLVLTTLALAGVVMAGTGLLVTQYLQTVLGYSPAESALWFAPMGLAVAVGVTLTPVIARSVAPQTAIAAGRHRPDPRGARRLQQRDQHRRPDRRGHLRRPRDPHRHPAALRGQQQNPARTWSGEHSTTSPCPSSRPGRALLERINGDELLDR</sequence>
<reference evidence="10 11" key="1">
    <citation type="submission" date="2017-06" db="EMBL/GenBank/DDBJ databases">
        <authorList>
            <person name="Kim H.J."/>
            <person name="Triplett B.A."/>
        </authorList>
    </citation>
    <scope>NUCLEOTIDE SEQUENCE [LARGE SCALE GENOMIC DNA]</scope>
    <source>
        <strain evidence="10 11">CGMCC 4.2132</strain>
    </source>
</reference>
<dbReference type="InterPro" id="IPR011701">
    <property type="entry name" value="MFS"/>
</dbReference>
<keyword evidence="2" id="KW-0813">Transport</keyword>
<dbReference type="GO" id="GO:0022857">
    <property type="term" value="F:transmembrane transporter activity"/>
    <property type="evidence" value="ECO:0007669"/>
    <property type="project" value="InterPro"/>
</dbReference>
<evidence type="ECO:0000256" key="6">
    <source>
        <dbReference type="ARBA" id="ARBA00023136"/>
    </source>
</evidence>
<feature type="transmembrane region" description="Helical" evidence="8">
    <location>
        <begin position="122"/>
        <end position="140"/>
    </location>
</feature>
<dbReference type="PROSITE" id="PS50850">
    <property type="entry name" value="MFS"/>
    <property type="match status" value="1"/>
</dbReference>
<comment type="subcellular location">
    <subcellularLocation>
        <location evidence="1">Cell membrane</location>
        <topology evidence="1">Multi-pass membrane protein</topology>
    </subcellularLocation>
</comment>
<feature type="transmembrane region" description="Helical" evidence="8">
    <location>
        <begin position="198"/>
        <end position="219"/>
    </location>
</feature>
<evidence type="ECO:0000256" key="5">
    <source>
        <dbReference type="ARBA" id="ARBA00022989"/>
    </source>
</evidence>
<dbReference type="InterPro" id="IPR036259">
    <property type="entry name" value="MFS_trans_sf"/>
</dbReference>
<dbReference type="AlphaFoldDB" id="A0A239JNJ1"/>